<dbReference type="Proteomes" id="UP001152795">
    <property type="component" value="Unassembled WGS sequence"/>
</dbReference>
<feature type="compositionally biased region" description="Polar residues" evidence="1">
    <location>
        <begin position="105"/>
        <end position="116"/>
    </location>
</feature>
<sequence>MKEKVKLGLEGEQPIPEKLKKINENYVCLECFERSLEGKCEEKNASICRTNTSTIDRHKSRWHSTANNQSCTVVPSSAPDVRQLYAKYGKVKKVHAEDPKDKSRPQATNAPTSSCQSTSQKTLLSFCRLKTNRDSSQPTNQGINNNFKEVTAVTKPSRDSSESSDQGFQGINSSSEDVTKTNRLIRSSRQGNIDDVMKAISNLSIKVENFGKRHSSLEQLVTEDNEVLKSLAAMRTASNIHQLAEASKYLEFFYNEESNTGMLRCNPCFKMQVTARPTLNNLSPFQAQRIINSCASGTLGTGKIFSKDVTQLLVEGHNNSWYRQKKLCIDHMCLLGDGNKLHKKAMEASRKEEERDKRRSTAASNIFRAAIVDLKLGAAATHFETMISFLSCCSVDVGNIGHGRNNFNDILSCLEKSVNRRIDAWLNEPLPSTLLPPHFWATIDKATPSRTTNQAVLVVARNEAGIPCPIPVAAPQVYKEFAPATYDAMAELLVKSIKDNFSKDVLSRLCGVAADGPYQAAGFRKRLLQELGIEDSDNGQLSFPVTWDAAHLLNLGVVEVKDQSPSSDHFKTFLRRCNIFNTVLANGKGFAFLQLLDKDARRPVAYATQRFASSSYDQWLKIEKSYSALWKAFDILYPNRPEDDQYQYMIAGSDFIADLLSFLDILEPIVDLMLRVQSLDVPIWKLKLWWPKVKAKLEKAANGDENSFPRLQQFGEEIVPGDHYQGVELLDGWLVTNQGGDERQRGILNWTLREAMEIEEDRLRLAADLMNALDRRVQAILHDRCLSTLQAFDASALVALHCGTCEDNILQIYGCVGWRIRNVWRGRMSSGMDFDPRLAFRFMETIKKAVKIGIWDALCLYWFVLAEGTTALPMNTKLTSFEAVETETLDTLFKLRFASGKEFTVRLQEQRFYRSFYSNKDIYNVATPSSCALLDIVLSKGRPEAIAESFYNSMRAQQQSGGQSNENLARRTKLNWCLPPLKKCDGIREGISLYFTGDGPDGVLKPHRRHYVHSSRANEYSVSKVVDRLDAELGRCPFLANE</sequence>
<evidence type="ECO:0000256" key="1">
    <source>
        <dbReference type="SAM" id="MobiDB-lite"/>
    </source>
</evidence>
<evidence type="ECO:0000313" key="2">
    <source>
        <dbReference type="EMBL" id="CAB4027655.1"/>
    </source>
</evidence>
<proteinExistence type="predicted"/>
<name>A0A7D9JEE2_PARCT</name>
<comment type="caution">
    <text evidence="2">The sequence shown here is derived from an EMBL/GenBank/DDBJ whole genome shotgun (WGS) entry which is preliminary data.</text>
</comment>
<reference evidence="2" key="1">
    <citation type="submission" date="2020-04" db="EMBL/GenBank/DDBJ databases">
        <authorList>
            <person name="Alioto T."/>
            <person name="Alioto T."/>
            <person name="Gomez Garrido J."/>
        </authorList>
    </citation>
    <scope>NUCLEOTIDE SEQUENCE</scope>
    <source>
        <strain evidence="2">A484AB</strain>
    </source>
</reference>
<keyword evidence="3" id="KW-1185">Reference proteome</keyword>
<feature type="compositionally biased region" description="Polar residues" evidence="1">
    <location>
        <begin position="134"/>
        <end position="148"/>
    </location>
</feature>
<organism evidence="2 3">
    <name type="scientific">Paramuricea clavata</name>
    <name type="common">Red gorgonian</name>
    <name type="synonym">Violescent sea-whip</name>
    <dbReference type="NCBI Taxonomy" id="317549"/>
    <lineage>
        <taxon>Eukaryota</taxon>
        <taxon>Metazoa</taxon>
        <taxon>Cnidaria</taxon>
        <taxon>Anthozoa</taxon>
        <taxon>Octocorallia</taxon>
        <taxon>Malacalcyonacea</taxon>
        <taxon>Plexauridae</taxon>
        <taxon>Paramuricea</taxon>
    </lineage>
</organism>
<accession>A0A7D9JEE2</accession>
<gene>
    <name evidence="2" type="ORF">PACLA_8A032196</name>
</gene>
<evidence type="ECO:0000313" key="3">
    <source>
        <dbReference type="Proteomes" id="UP001152795"/>
    </source>
</evidence>
<dbReference type="AlphaFoldDB" id="A0A7D9JEE2"/>
<protein>
    <submittedName>
        <fullName evidence="2">Uncharacterized protein</fullName>
    </submittedName>
</protein>
<feature type="compositionally biased region" description="Polar residues" evidence="1">
    <location>
        <begin position="163"/>
        <end position="186"/>
    </location>
</feature>
<feature type="region of interest" description="Disordered" evidence="1">
    <location>
        <begin position="131"/>
        <end position="186"/>
    </location>
</feature>
<feature type="region of interest" description="Disordered" evidence="1">
    <location>
        <begin position="92"/>
        <end position="116"/>
    </location>
</feature>
<dbReference type="EMBL" id="CACRXK020014939">
    <property type="protein sequence ID" value="CAB4027655.1"/>
    <property type="molecule type" value="Genomic_DNA"/>
</dbReference>
<feature type="compositionally biased region" description="Basic and acidic residues" evidence="1">
    <location>
        <begin position="94"/>
        <end position="104"/>
    </location>
</feature>
<dbReference type="OrthoDB" id="10065482at2759"/>